<gene>
    <name evidence="1" type="ORF">R2601_03988</name>
</gene>
<proteinExistence type="predicted"/>
<dbReference type="Proteomes" id="UP000006230">
    <property type="component" value="Unassembled WGS sequence"/>
</dbReference>
<protein>
    <submittedName>
        <fullName evidence="1">Uncharacterized protein</fullName>
    </submittedName>
</protein>
<evidence type="ECO:0000313" key="2">
    <source>
        <dbReference type="Proteomes" id="UP000006230"/>
    </source>
</evidence>
<comment type="caution">
    <text evidence="1">The sequence shown here is derived from an EMBL/GenBank/DDBJ whole genome shotgun (WGS) entry which is preliminary data.</text>
</comment>
<name>Q0FW48_SALBH</name>
<keyword evidence="2" id="KW-1185">Reference proteome</keyword>
<organism evidence="1 2">
    <name type="scientific">Salipiger bermudensis (strain DSM 26914 / JCM 13377 / KCTC 12554 / HTCC2601)</name>
    <name type="common">Pelagibaca bermudensis</name>
    <dbReference type="NCBI Taxonomy" id="314265"/>
    <lineage>
        <taxon>Bacteria</taxon>
        <taxon>Pseudomonadati</taxon>
        <taxon>Pseudomonadota</taxon>
        <taxon>Alphaproteobacteria</taxon>
        <taxon>Rhodobacterales</taxon>
        <taxon>Roseobacteraceae</taxon>
        <taxon>Salipiger</taxon>
    </lineage>
</organism>
<dbReference type="HOGENOM" id="CLU_3412762_0_0_5"/>
<sequence length="28" mass="2659">MRASACSISAGGSPAPIARICSPVSAPT</sequence>
<evidence type="ECO:0000313" key="1">
    <source>
        <dbReference type="EMBL" id="EAU48704.1"/>
    </source>
</evidence>
<dbReference type="STRING" id="314265.R2601_03988"/>
<accession>Q0FW48</accession>
<dbReference type="EMBL" id="AATQ01000001">
    <property type="protein sequence ID" value="EAU48704.1"/>
    <property type="molecule type" value="Genomic_DNA"/>
</dbReference>
<reference evidence="1 2" key="1">
    <citation type="journal article" date="2010" name="J. Bacteriol.">
        <title>Genome sequences of Pelagibaca bermudensis HTCC2601T and Maritimibacter alkaliphilus HTCC2654T, the type strains of two marine Roseobacter genera.</title>
        <authorList>
            <person name="Thrash J.C."/>
            <person name="Cho J.C."/>
            <person name="Ferriera S."/>
            <person name="Johnson J."/>
            <person name="Vergin K.L."/>
            <person name="Giovannoni S.J."/>
        </authorList>
    </citation>
    <scope>NUCLEOTIDE SEQUENCE [LARGE SCALE GENOMIC DNA]</scope>
    <source>
        <strain evidence="2">DSM 26914 / JCM 13377 / KCTC 12554 / HTCC2601</strain>
    </source>
</reference>
<dbReference type="AlphaFoldDB" id="Q0FW48"/>